<feature type="compositionally biased region" description="Basic and acidic residues" evidence="1">
    <location>
        <begin position="124"/>
        <end position="142"/>
    </location>
</feature>
<evidence type="ECO:0000256" key="1">
    <source>
        <dbReference type="SAM" id="MobiDB-lite"/>
    </source>
</evidence>
<evidence type="ECO:0000313" key="3">
    <source>
        <dbReference type="Proteomes" id="UP000581769"/>
    </source>
</evidence>
<organism evidence="2 3">
    <name type="scientific">Amycolatopsis jiangsuensis</name>
    <dbReference type="NCBI Taxonomy" id="1181879"/>
    <lineage>
        <taxon>Bacteria</taxon>
        <taxon>Bacillati</taxon>
        <taxon>Actinomycetota</taxon>
        <taxon>Actinomycetes</taxon>
        <taxon>Pseudonocardiales</taxon>
        <taxon>Pseudonocardiaceae</taxon>
        <taxon>Amycolatopsis</taxon>
    </lineage>
</organism>
<feature type="region of interest" description="Disordered" evidence="1">
    <location>
        <begin position="105"/>
        <end position="142"/>
    </location>
</feature>
<keyword evidence="3" id="KW-1185">Reference proteome</keyword>
<dbReference type="GO" id="GO:0003677">
    <property type="term" value="F:DNA binding"/>
    <property type="evidence" value="ECO:0007669"/>
    <property type="project" value="UniProtKB-KW"/>
</dbReference>
<dbReference type="Gene3D" id="3.30.1310.10">
    <property type="entry name" value="Nucleoid-associated protein YbaB-like domain"/>
    <property type="match status" value="1"/>
</dbReference>
<accession>A0A840ITU1</accession>
<dbReference type="Proteomes" id="UP000581769">
    <property type="component" value="Unassembled WGS sequence"/>
</dbReference>
<name>A0A840ITU1_9PSEU</name>
<dbReference type="RefSeq" id="WP_184780835.1">
    <property type="nucleotide sequence ID" value="NZ_JACHMG010000001.1"/>
</dbReference>
<proteinExistence type="predicted"/>
<keyword evidence="2" id="KW-0238">DNA-binding</keyword>
<comment type="caution">
    <text evidence="2">The sequence shown here is derived from an EMBL/GenBank/DDBJ whole genome shotgun (WGS) entry which is preliminary data.</text>
</comment>
<dbReference type="AlphaFoldDB" id="A0A840ITU1"/>
<gene>
    <name evidence="2" type="ORF">BJY18_003361</name>
</gene>
<reference evidence="2 3" key="1">
    <citation type="submission" date="2020-08" db="EMBL/GenBank/DDBJ databases">
        <title>Sequencing the genomes of 1000 actinobacteria strains.</title>
        <authorList>
            <person name="Klenk H.-P."/>
        </authorList>
    </citation>
    <scope>NUCLEOTIDE SEQUENCE [LARGE SCALE GENOMIC DNA]</scope>
    <source>
        <strain evidence="2 3">DSM 45859</strain>
    </source>
</reference>
<dbReference type="InterPro" id="IPR004401">
    <property type="entry name" value="YbaB/EbfC"/>
</dbReference>
<dbReference type="EMBL" id="JACHMG010000001">
    <property type="protein sequence ID" value="MBB4685876.1"/>
    <property type="molecule type" value="Genomic_DNA"/>
</dbReference>
<sequence length="142" mass="15393">MISTRALIDQARAREEALAQVAGLMAEARGSAHALDGTVEVTVDAFGALHRLWLAPSVTTADPARLAALILEVTRIAMAEATQDSYNKVALHLGEDLTMLVEQLSGSPAPARAPDDDPGMTVEEFQRHRAERLGERRSQPRR</sequence>
<evidence type="ECO:0000313" key="2">
    <source>
        <dbReference type="EMBL" id="MBB4685876.1"/>
    </source>
</evidence>
<protein>
    <submittedName>
        <fullName evidence="2">DNA-binding protein YbaB</fullName>
    </submittedName>
</protein>
<dbReference type="InterPro" id="IPR036894">
    <property type="entry name" value="YbaB-like_sf"/>
</dbReference>
<dbReference type="Pfam" id="PF02575">
    <property type="entry name" value="YbaB_DNA_bd"/>
    <property type="match status" value="1"/>
</dbReference>